<name>A0A371P0B0_9BACL</name>
<dbReference type="CDD" id="cd06166">
    <property type="entry name" value="Sortase_D_2"/>
    <property type="match status" value="1"/>
</dbReference>
<keyword evidence="5" id="KW-1185">Reference proteome</keyword>
<evidence type="ECO:0000256" key="2">
    <source>
        <dbReference type="PIRSR" id="PIRSR605754-1"/>
    </source>
</evidence>
<dbReference type="Pfam" id="PF04203">
    <property type="entry name" value="Sortase"/>
    <property type="match status" value="1"/>
</dbReference>
<dbReference type="AlphaFoldDB" id="A0A371P0B0"/>
<dbReference type="Gene3D" id="2.40.260.10">
    <property type="entry name" value="Sortase"/>
    <property type="match status" value="1"/>
</dbReference>
<dbReference type="GO" id="GO:0016787">
    <property type="term" value="F:hydrolase activity"/>
    <property type="evidence" value="ECO:0007669"/>
    <property type="project" value="UniProtKB-KW"/>
</dbReference>
<evidence type="ECO:0000256" key="1">
    <source>
        <dbReference type="ARBA" id="ARBA00022801"/>
    </source>
</evidence>
<dbReference type="InterPro" id="IPR005754">
    <property type="entry name" value="Sortase"/>
</dbReference>
<dbReference type="SUPFAM" id="SSF63817">
    <property type="entry name" value="Sortase"/>
    <property type="match status" value="1"/>
</dbReference>
<reference evidence="4 5" key="1">
    <citation type="submission" date="2018-08" db="EMBL/GenBank/DDBJ databases">
        <title>Paenibacillus sp. M4BSY-1, whole genome shotgun sequence.</title>
        <authorList>
            <person name="Tuo L."/>
        </authorList>
    </citation>
    <scope>NUCLEOTIDE SEQUENCE [LARGE SCALE GENOMIC DNA]</scope>
    <source>
        <strain evidence="4 5">M4BSY-1</strain>
    </source>
</reference>
<proteinExistence type="predicted"/>
<keyword evidence="1" id="KW-0378">Hydrolase</keyword>
<feature type="region of interest" description="Disordered" evidence="3">
    <location>
        <begin position="66"/>
        <end position="96"/>
    </location>
</feature>
<protein>
    <submittedName>
        <fullName evidence="4">Class D sortase</fullName>
    </submittedName>
</protein>
<evidence type="ECO:0000313" key="4">
    <source>
        <dbReference type="EMBL" id="REK69379.1"/>
    </source>
</evidence>
<feature type="active site" description="Acyl-thioester intermediate" evidence="2">
    <location>
        <position position="209"/>
    </location>
</feature>
<dbReference type="RefSeq" id="WP_116049953.1">
    <property type="nucleotide sequence ID" value="NZ_QUBQ01000008.1"/>
</dbReference>
<dbReference type="EMBL" id="QUBQ01000008">
    <property type="protein sequence ID" value="REK69379.1"/>
    <property type="molecule type" value="Genomic_DNA"/>
</dbReference>
<sequence length="226" mass="24954">MKRLLSYGLIIIGLLIIVYPRASAWLDDRQQEKLMAQWEESADDEEALQEAIDQYDRLSALFAEAESDEDNASATPDAVETEEPTDTPEPSKEPPKLNAIATIRIPSIKVNLPVLEGATQKNMKYAAAHLTETAPIGEVGNAAIAAHRMRAKGKLFNRLNEVKKGDKIVVETKGETYTYVVTGTSIVVPTDVSVLNYNKTDRRLTLITCDPVVDPTHRLIVHAEMA</sequence>
<dbReference type="OrthoDB" id="154054at2"/>
<dbReference type="Proteomes" id="UP000261905">
    <property type="component" value="Unassembled WGS sequence"/>
</dbReference>
<dbReference type="NCBIfam" id="TIGR01076">
    <property type="entry name" value="sortase_fam"/>
    <property type="match status" value="1"/>
</dbReference>
<gene>
    <name evidence="4" type="ORF">DX130_24795</name>
</gene>
<organism evidence="4 5">
    <name type="scientific">Paenibacillus paeoniae</name>
    <dbReference type="NCBI Taxonomy" id="2292705"/>
    <lineage>
        <taxon>Bacteria</taxon>
        <taxon>Bacillati</taxon>
        <taxon>Bacillota</taxon>
        <taxon>Bacilli</taxon>
        <taxon>Bacillales</taxon>
        <taxon>Paenibacillaceae</taxon>
        <taxon>Paenibacillus</taxon>
    </lineage>
</organism>
<evidence type="ECO:0000256" key="3">
    <source>
        <dbReference type="SAM" id="MobiDB-lite"/>
    </source>
</evidence>
<feature type="active site" description="Proton donor/acceptor" evidence="2">
    <location>
        <position position="147"/>
    </location>
</feature>
<comment type="caution">
    <text evidence="4">The sequence shown here is derived from an EMBL/GenBank/DDBJ whole genome shotgun (WGS) entry which is preliminary data.</text>
</comment>
<evidence type="ECO:0000313" key="5">
    <source>
        <dbReference type="Proteomes" id="UP000261905"/>
    </source>
</evidence>
<dbReference type="InterPro" id="IPR023365">
    <property type="entry name" value="Sortase_dom-sf"/>
</dbReference>
<dbReference type="InterPro" id="IPR042000">
    <property type="entry name" value="Sortase_D_2"/>
</dbReference>
<accession>A0A371P0B0</accession>